<evidence type="ECO:0000256" key="5">
    <source>
        <dbReference type="ARBA" id="ARBA00023027"/>
    </source>
</evidence>
<evidence type="ECO:0000313" key="9">
    <source>
        <dbReference type="EMBL" id="RIE14485.1"/>
    </source>
</evidence>
<sequence length="236" mass="25183">MRGRTMYIIIAGGGKVGSYLAHLLVGKGHDVAVIEHNAEACEALSDWGKALVINGDCCDLGALIDAGIEKTDRFAAVTGDDADNLVACQLAKVRFNVPLTTARINDPRNEDIFQKFGVDFALNSTNILATVIEEGIIVNDMIPLVSLGKGKATLVELKIAGESPVTGKTLRELTWPTGCVVVSIIHEGEVIFPRGASVLNAGDIVVGLVAPEAEEQFRRVFGKGQVSWTNELERSV</sequence>
<reference evidence="11 12" key="1">
    <citation type="submission" date="2018-09" db="EMBL/GenBank/DDBJ databases">
        <title>Discovery and Ecogenomic Context for Candidatus Cryosericales, a Global Caldiserica Order Active in Thawing Permafrost.</title>
        <authorList>
            <person name="Martinez M.A."/>
            <person name="Woodcroft B.J."/>
            <person name="Ignacio Espinoza J.C."/>
            <person name="Zayed A."/>
            <person name="Singleton C.M."/>
            <person name="Boyd J."/>
            <person name="Li Y.-F."/>
            <person name="Purvine S."/>
            <person name="Maughan H."/>
            <person name="Hodgkins S.B."/>
            <person name="Anderson D."/>
            <person name="Sederholm M."/>
            <person name="Temperton B."/>
            <person name="Saleska S.R."/>
            <person name="Tyson G.W."/>
            <person name="Rich V.I."/>
        </authorList>
    </citation>
    <scope>NUCLEOTIDE SEQUENCE [LARGE SCALE GENOMIC DNA]</scope>
    <source>
        <strain evidence="10 11">SMC2</strain>
        <strain evidence="9 12">SMC3</strain>
    </source>
</reference>
<dbReference type="Pfam" id="PF02080">
    <property type="entry name" value="TrkA_C"/>
    <property type="match status" value="1"/>
</dbReference>
<dbReference type="InterPro" id="IPR050721">
    <property type="entry name" value="Trk_Ktr_HKT_K-transport"/>
</dbReference>
<evidence type="ECO:0000256" key="1">
    <source>
        <dbReference type="ARBA" id="ARBA00017378"/>
    </source>
</evidence>
<evidence type="ECO:0000256" key="3">
    <source>
        <dbReference type="ARBA" id="ARBA00022538"/>
    </source>
</evidence>
<dbReference type="InterPro" id="IPR003148">
    <property type="entry name" value="RCK_N"/>
</dbReference>
<keyword evidence="11" id="KW-1185">Reference proteome</keyword>
<proteinExistence type="predicted"/>
<gene>
    <name evidence="10" type="ORF">SMC2_02300</name>
    <name evidence="9" type="ORF">SMC3_02020</name>
</gene>
<dbReference type="InterPro" id="IPR036291">
    <property type="entry name" value="NAD(P)-bd_dom_sf"/>
</dbReference>
<dbReference type="EMBL" id="QXIX01000022">
    <property type="protein sequence ID" value="RIE14805.1"/>
    <property type="molecule type" value="Genomic_DNA"/>
</dbReference>
<dbReference type="Proteomes" id="UP000265724">
    <property type="component" value="Unassembled WGS sequence"/>
</dbReference>
<accession>A0A398DH55</accession>
<dbReference type="AlphaFoldDB" id="A0A398DH55"/>
<feature type="domain" description="RCK N-terminal" evidence="7">
    <location>
        <begin position="5"/>
        <end position="122"/>
    </location>
</feature>
<dbReference type="Gene3D" id="3.30.70.1450">
    <property type="entry name" value="Regulator of K+ conductance, C-terminal domain"/>
    <property type="match status" value="1"/>
</dbReference>
<dbReference type="GO" id="GO:0005886">
    <property type="term" value="C:plasma membrane"/>
    <property type="evidence" value="ECO:0007669"/>
    <property type="project" value="InterPro"/>
</dbReference>
<dbReference type="InterPro" id="IPR006036">
    <property type="entry name" value="K_uptake_TrkA"/>
</dbReference>
<dbReference type="Proteomes" id="UP000266042">
    <property type="component" value="Unassembled WGS sequence"/>
</dbReference>
<feature type="domain" description="RCK C-terminal" evidence="8">
    <location>
        <begin position="142"/>
        <end position="223"/>
    </location>
</feature>
<dbReference type="InterPro" id="IPR006037">
    <property type="entry name" value="RCK_C"/>
</dbReference>
<keyword evidence="6" id="KW-0406">Ion transport</keyword>
<keyword evidence="3" id="KW-0633">Potassium transport</keyword>
<evidence type="ECO:0000313" key="10">
    <source>
        <dbReference type="EMBL" id="RIE14805.1"/>
    </source>
</evidence>
<protein>
    <recommendedName>
        <fullName evidence="1">Trk system potassium uptake protein TrkA</fullName>
    </recommendedName>
</protein>
<dbReference type="Pfam" id="PF02254">
    <property type="entry name" value="TrkA_N"/>
    <property type="match status" value="1"/>
</dbReference>
<dbReference type="PANTHER" id="PTHR43833">
    <property type="entry name" value="POTASSIUM CHANNEL PROTEIN 2-RELATED-RELATED"/>
    <property type="match status" value="1"/>
</dbReference>
<dbReference type="Gene3D" id="3.40.50.720">
    <property type="entry name" value="NAD(P)-binding Rossmann-like Domain"/>
    <property type="match status" value="1"/>
</dbReference>
<keyword evidence="2" id="KW-0813">Transport</keyword>
<dbReference type="PANTHER" id="PTHR43833:SF5">
    <property type="entry name" value="TRK SYSTEM POTASSIUM UPTAKE PROTEIN TRKA"/>
    <property type="match status" value="1"/>
</dbReference>
<dbReference type="PROSITE" id="PS51201">
    <property type="entry name" value="RCK_N"/>
    <property type="match status" value="1"/>
</dbReference>
<dbReference type="GO" id="GO:0015079">
    <property type="term" value="F:potassium ion transmembrane transporter activity"/>
    <property type="evidence" value="ECO:0007669"/>
    <property type="project" value="InterPro"/>
</dbReference>
<dbReference type="SUPFAM" id="SSF116726">
    <property type="entry name" value="TrkA C-terminal domain-like"/>
    <property type="match status" value="1"/>
</dbReference>
<dbReference type="PROSITE" id="PS51202">
    <property type="entry name" value="RCK_C"/>
    <property type="match status" value="1"/>
</dbReference>
<keyword evidence="4" id="KW-0630">Potassium</keyword>
<dbReference type="PRINTS" id="PR00335">
    <property type="entry name" value="KUPTAKETRKA"/>
</dbReference>
<name>A0A398DH55_9BACT</name>
<evidence type="ECO:0000259" key="7">
    <source>
        <dbReference type="PROSITE" id="PS51201"/>
    </source>
</evidence>
<keyword evidence="5" id="KW-0520">NAD</keyword>
<organism evidence="9 12">
    <name type="scientific">Candidatus Cryosericum hinesii</name>
    <dbReference type="NCBI Taxonomy" id="2290915"/>
    <lineage>
        <taxon>Bacteria</taxon>
        <taxon>Pseudomonadati</taxon>
        <taxon>Caldisericota/Cryosericota group</taxon>
        <taxon>Candidatus Cryosericota</taxon>
        <taxon>Candidatus Cryosericia</taxon>
        <taxon>Candidatus Cryosericales</taxon>
        <taxon>Candidatus Cryosericaceae</taxon>
        <taxon>Candidatus Cryosericum</taxon>
    </lineage>
</organism>
<evidence type="ECO:0000256" key="6">
    <source>
        <dbReference type="ARBA" id="ARBA00023065"/>
    </source>
</evidence>
<evidence type="ECO:0000313" key="12">
    <source>
        <dbReference type="Proteomes" id="UP000266042"/>
    </source>
</evidence>
<comment type="caution">
    <text evidence="9">The sequence shown here is derived from an EMBL/GenBank/DDBJ whole genome shotgun (WGS) entry which is preliminary data.</text>
</comment>
<dbReference type="EMBL" id="QXIW01000011">
    <property type="protein sequence ID" value="RIE14485.1"/>
    <property type="molecule type" value="Genomic_DNA"/>
</dbReference>
<evidence type="ECO:0000256" key="2">
    <source>
        <dbReference type="ARBA" id="ARBA00022448"/>
    </source>
</evidence>
<dbReference type="SUPFAM" id="SSF51735">
    <property type="entry name" value="NAD(P)-binding Rossmann-fold domains"/>
    <property type="match status" value="1"/>
</dbReference>
<evidence type="ECO:0000259" key="8">
    <source>
        <dbReference type="PROSITE" id="PS51202"/>
    </source>
</evidence>
<dbReference type="InterPro" id="IPR036721">
    <property type="entry name" value="RCK_C_sf"/>
</dbReference>
<evidence type="ECO:0000256" key="4">
    <source>
        <dbReference type="ARBA" id="ARBA00022958"/>
    </source>
</evidence>
<evidence type="ECO:0000313" key="11">
    <source>
        <dbReference type="Proteomes" id="UP000265724"/>
    </source>
</evidence>